<dbReference type="CDD" id="cd00564">
    <property type="entry name" value="TMP_TenI"/>
    <property type="match status" value="1"/>
</dbReference>
<dbReference type="PANTHER" id="PTHR20857">
    <property type="entry name" value="THIAMINE-PHOSPHATE PYROPHOSPHORYLASE"/>
    <property type="match status" value="1"/>
</dbReference>
<dbReference type="Proteomes" id="UP000242660">
    <property type="component" value="Unassembled WGS sequence"/>
</dbReference>
<dbReference type="Gene3D" id="3.20.20.70">
    <property type="entry name" value="Aldolase class I"/>
    <property type="match status" value="1"/>
</dbReference>
<dbReference type="InterPro" id="IPR036206">
    <property type="entry name" value="ThiamineP_synth_sf"/>
</dbReference>
<evidence type="ECO:0000313" key="4">
    <source>
        <dbReference type="EMBL" id="PSB91567.1"/>
    </source>
</evidence>
<dbReference type="InterPro" id="IPR022998">
    <property type="entry name" value="ThiamineP_synth_TenI"/>
</dbReference>
<gene>
    <name evidence="4" type="primary">thiE_2</name>
    <name evidence="4" type="ORF">BZL35_00964</name>
</gene>
<reference evidence="4 5" key="1">
    <citation type="journal article" date="2017" name="Front. Microbiol.">
        <title>Genome of Ca. Pandoraea novymonadis, an Endosymbiotic Bacterium of the Trypanosomatid Novymonas esmeraldas.</title>
        <authorList>
            <person name="Kostygov A.Y."/>
            <person name="Butenko A."/>
            <person name="Nenarokova A."/>
            <person name="Tashyreva D."/>
            <person name="Flegontov P."/>
            <person name="Lukes J."/>
            <person name="Yurchenko V."/>
        </authorList>
    </citation>
    <scope>NUCLEOTIDE SEQUENCE [LARGE SCALE GENOMIC DNA]</scope>
    <source>
        <strain evidence="4 5">E262</strain>
    </source>
</reference>
<comment type="pathway">
    <text evidence="1">Cofactor biosynthesis; thiamine diphosphate biosynthesis.</text>
</comment>
<evidence type="ECO:0000256" key="1">
    <source>
        <dbReference type="ARBA" id="ARBA00004948"/>
    </source>
</evidence>
<dbReference type="InterPro" id="IPR013785">
    <property type="entry name" value="Aldolase_TIM"/>
</dbReference>
<comment type="caution">
    <text evidence="4">The sequence shown here is derived from an EMBL/GenBank/DDBJ whole genome shotgun (WGS) entry which is preliminary data.</text>
</comment>
<sequence>MSVKLLPGDEKILLPHITFFSTDDRLAYTWRLDAQRIRMRLAPWPEAVESPNWRIYVGNPLEAGKDDFILREVASQCAIEDSIYCSLIARGATVLFSRVLNDGHVLDELHWCGMTYRLLSVADSAFLPALAAFLDCGFDALDAVCLARAWRSDNCHAEIGSELGDWPVKLETFPKVMDLIPSPGSFPFCPSSLGVYPIFSSADGCEAMAKLGVKTVQLRIKSMNPNELRKQIARTVLVGLQVGGAYFINDHWRLAADEGAYGVHLGQEDILGLSANDIAELFLSGMRLGISTHGYYEILAAHHFRPSYLAVGAVFPTVTKVIATAPQGLEKLVRFVRLIQPYYPVVAIGGIDVENLSMVLATGVGGAAVVRALTGGGDMEEMVARMQTIFKEQN</sequence>
<name>A0ABX5FEI7_9BURK</name>
<dbReference type="PANTHER" id="PTHR20857:SF15">
    <property type="entry name" value="THIAMINE-PHOSPHATE SYNTHASE"/>
    <property type="match status" value="1"/>
</dbReference>
<protein>
    <submittedName>
        <fullName evidence="4">Thiamine-phosphate synthase</fullName>
    </submittedName>
</protein>
<evidence type="ECO:0000256" key="2">
    <source>
        <dbReference type="ARBA" id="ARBA00022977"/>
    </source>
</evidence>
<proteinExistence type="predicted"/>
<organism evidence="4 5">
    <name type="scientific">Candidatus Pandoraea novymonadis</name>
    <dbReference type="NCBI Taxonomy" id="1808959"/>
    <lineage>
        <taxon>Bacteria</taxon>
        <taxon>Pseudomonadati</taxon>
        <taxon>Pseudomonadota</taxon>
        <taxon>Betaproteobacteria</taxon>
        <taxon>Burkholderiales</taxon>
        <taxon>Burkholderiaceae</taxon>
        <taxon>Pandoraea</taxon>
    </lineage>
</organism>
<dbReference type="Pfam" id="PF02581">
    <property type="entry name" value="TMP-TENI"/>
    <property type="match status" value="1"/>
</dbReference>
<evidence type="ECO:0000259" key="3">
    <source>
        <dbReference type="Pfam" id="PF02581"/>
    </source>
</evidence>
<dbReference type="RefSeq" id="WP_106183099.1">
    <property type="nucleotide sequence ID" value="NZ_MUHY01000004.1"/>
</dbReference>
<dbReference type="SUPFAM" id="SSF51391">
    <property type="entry name" value="Thiamin phosphate synthase"/>
    <property type="match status" value="1"/>
</dbReference>
<feature type="domain" description="Thiamine phosphate synthase/TenI" evidence="3">
    <location>
        <begin position="204"/>
        <end position="373"/>
    </location>
</feature>
<evidence type="ECO:0000313" key="5">
    <source>
        <dbReference type="Proteomes" id="UP000242660"/>
    </source>
</evidence>
<keyword evidence="5" id="KW-1185">Reference proteome</keyword>
<dbReference type="EMBL" id="MUHY01000004">
    <property type="protein sequence ID" value="PSB91567.1"/>
    <property type="molecule type" value="Genomic_DNA"/>
</dbReference>
<accession>A0ABX5FEI7</accession>
<keyword evidence="2" id="KW-0784">Thiamine biosynthesis</keyword>